<evidence type="ECO:0000256" key="11">
    <source>
        <dbReference type="SAM" id="Phobius"/>
    </source>
</evidence>
<keyword evidence="3 10" id="KW-0813">Transport</keyword>
<evidence type="ECO:0000256" key="3">
    <source>
        <dbReference type="ARBA" id="ARBA00022448"/>
    </source>
</evidence>
<dbReference type="AlphaFoldDB" id="F6DD30"/>
<comment type="similarity">
    <text evidence="2 10">Belongs to the GSP K family.</text>
</comment>
<dbReference type="InterPro" id="IPR038072">
    <property type="entry name" value="GspK_central_sf"/>
</dbReference>
<keyword evidence="5 10" id="KW-0997">Cell inner membrane</keyword>
<dbReference type="EMBL" id="CP002776">
    <property type="protein sequence ID" value="AEG31766.1"/>
    <property type="molecule type" value="Genomic_DNA"/>
</dbReference>
<keyword evidence="6 11" id="KW-0812">Transmembrane</keyword>
<comment type="subcellular location">
    <subcellularLocation>
        <location evidence="1 10">Cell inner membrane</location>
    </subcellularLocation>
</comment>
<evidence type="ECO:0000313" key="15">
    <source>
        <dbReference type="Proteomes" id="UP000009232"/>
    </source>
</evidence>
<reference evidence="14 15" key="1">
    <citation type="submission" date="2011-05" db="EMBL/GenBank/DDBJ databases">
        <title>Complete sequence of Thioalkalimicrobium cyclicum ALM1.</title>
        <authorList>
            <consortium name="US DOE Joint Genome Institute"/>
            <person name="Lucas S."/>
            <person name="Han J."/>
            <person name="Lapidus A."/>
            <person name="Cheng J.-F."/>
            <person name="Goodwin L."/>
            <person name="Pitluck S."/>
            <person name="Peters L."/>
            <person name="Mikhailova N."/>
            <person name="Davenport K."/>
            <person name="Han C."/>
            <person name="Tapia R."/>
            <person name="Land M."/>
            <person name="Hauser L."/>
            <person name="Kyrpides N."/>
            <person name="Ivanova N."/>
            <person name="Pagani I."/>
            <person name="Kappler U."/>
            <person name="Woyke T."/>
        </authorList>
    </citation>
    <scope>NUCLEOTIDE SEQUENCE [LARGE SCALE GENOMIC DNA]</scope>
    <source>
        <strain evidence="15">DSM 14477 / JCM 11371 / ALM1</strain>
    </source>
</reference>
<dbReference type="InterPro" id="IPR045584">
    <property type="entry name" value="Pilin-like"/>
</dbReference>
<evidence type="ECO:0000256" key="4">
    <source>
        <dbReference type="ARBA" id="ARBA00022475"/>
    </source>
</evidence>
<name>F6DD30_THICA</name>
<dbReference type="KEGG" id="tcy:Thicy_0999"/>
<feature type="domain" description="T2SS protein K first SAM-like" evidence="13">
    <location>
        <begin position="104"/>
        <end position="206"/>
    </location>
</feature>
<dbReference type="PANTHER" id="PTHR38831:SF1">
    <property type="entry name" value="TYPE II SECRETION SYSTEM PROTEIN K-RELATED"/>
    <property type="match status" value="1"/>
</dbReference>
<dbReference type="PIRSF" id="PIRSF002786">
    <property type="entry name" value="XcpX"/>
    <property type="match status" value="1"/>
</dbReference>
<keyword evidence="15" id="KW-1185">Reference proteome</keyword>
<evidence type="ECO:0000259" key="12">
    <source>
        <dbReference type="Pfam" id="PF03934"/>
    </source>
</evidence>
<evidence type="ECO:0000256" key="1">
    <source>
        <dbReference type="ARBA" id="ARBA00004533"/>
    </source>
</evidence>
<dbReference type="Gene3D" id="3.30.1300.30">
    <property type="entry name" value="GSPII I/J protein-like"/>
    <property type="match status" value="1"/>
</dbReference>
<keyword evidence="7" id="KW-0653">Protein transport</keyword>
<dbReference type="GO" id="GO:0009306">
    <property type="term" value="P:protein secretion"/>
    <property type="evidence" value="ECO:0007669"/>
    <property type="project" value="InterPro"/>
</dbReference>
<dbReference type="InterPro" id="IPR049031">
    <property type="entry name" value="T2SSK_SAM-like_1st"/>
</dbReference>
<dbReference type="HOGENOM" id="CLU_057294_1_0_6"/>
<evidence type="ECO:0000313" key="14">
    <source>
        <dbReference type="EMBL" id="AEG31766.1"/>
    </source>
</evidence>
<dbReference type="eggNOG" id="COG3156">
    <property type="taxonomic scope" value="Bacteria"/>
</dbReference>
<dbReference type="SUPFAM" id="SSF54523">
    <property type="entry name" value="Pili subunits"/>
    <property type="match status" value="1"/>
</dbReference>
<gene>
    <name evidence="14" type="ordered locus">Thicy_0999</name>
</gene>
<evidence type="ECO:0000256" key="7">
    <source>
        <dbReference type="ARBA" id="ARBA00022927"/>
    </source>
</evidence>
<evidence type="ECO:0000256" key="10">
    <source>
        <dbReference type="PIRNR" id="PIRNR002786"/>
    </source>
</evidence>
<organism evidence="14 15">
    <name type="scientific">Thiomicrospira cyclica (strain DSM 14477 / JCM 11371 / ALM1)</name>
    <name type="common">Thioalkalimicrobium cyclicum</name>
    <dbReference type="NCBI Taxonomy" id="717773"/>
    <lineage>
        <taxon>Bacteria</taxon>
        <taxon>Pseudomonadati</taxon>
        <taxon>Pseudomonadota</taxon>
        <taxon>Gammaproteobacteria</taxon>
        <taxon>Thiotrichales</taxon>
        <taxon>Piscirickettsiaceae</taxon>
        <taxon>Thiomicrospira</taxon>
    </lineage>
</organism>
<keyword evidence="9 10" id="KW-0472">Membrane</keyword>
<proteinExistence type="inferred from homology"/>
<dbReference type="SUPFAM" id="SSF158544">
    <property type="entry name" value="GspK insert domain-like"/>
    <property type="match status" value="1"/>
</dbReference>
<dbReference type="Pfam" id="PF21687">
    <property type="entry name" value="T2SSK_1st"/>
    <property type="match status" value="1"/>
</dbReference>
<feature type="transmembrane region" description="Helical" evidence="11">
    <location>
        <begin position="12"/>
        <end position="32"/>
    </location>
</feature>
<keyword evidence="8 11" id="KW-1133">Transmembrane helix</keyword>
<sequence>MRVRNTPQQGFALLSVLVVVALVAVIATGILYQLKLDIKRSSFLQHQSQAIVVSAGIDAWVKKGLAFDASQNETDHLAEAWALPMFPIGFEGGEISGQLFDMQGRFNLNNLATADEVQQRRWRAILERLLGQQDLSSDWVAPLIDWLDADNNPIAGGAEADVYLLKTPPYRAANRMMVLPQEARLLAGMSDEVFGTLLPLLSTLPQITTINVNTAQPQILQALADFMDVTLVDAWVELRLLEPATDTASFRQFIQQQTGRDDSEIQQVLPDSVIGVTTAFFKLQGQIEYGSARLNARALYYRQNQQVNLLQRWIALVDE</sequence>
<evidence type="ECO:0000256" key="5">
    <source>
        <dbReference type="ARBA" id="ARBA00022519"/>
    </source>
</evidence>
<feature type="domain" description="T2SS protein K second SAM-like" evidence="12">
    <location>
        <begin position="210"/>
        <end position="258"/>
    </location>
</feature>
<keyword evidence="4 10" id="KW-1003">Cell membrane</keyword>
<evidence type="ECO:0000259" key="13">
    <source>
        <dbReference type="Pfam" id="PF21687"/>
    </source>
</evidence>
<evidence type="ECO:0000256" key="8">
    <source>
        <dbReference type="ARBA" id="ARBA00022989"/>
    </source>
</evidence>
<evidence type="ECO:0000256" key="6">
    <source>
        <dbReference type="ARBA" id="ARBA00022692"/>
    </source>
</evidence>
<dbReference type="InterPro" id="IPR005628">
    <property type="entry name" value="GspK"/>
</dbReference>
<dbReference type="OrthoDB" id="9788973at2"/>
<evidence type="ECO:0000256" key="9">
    <source>
        <dbReference type="ARBA" id="ARBA00023136"/>
    </source>
</evidence>
<dbReference type="Pfam" id="PF03934">
    <property type="entry name" value="T2SSK"/>
    <property type="match status" value="1"/>
</dbReference>
<dbReference type="STRING" id="717773.Thicy_0999"/>
<dbReference type="NCBIfam" id="NF037980">
    <property type="entry name" value="T2SS_GspK"/>
    <property type="match status" value="1"/>
</dbReference>
<accession>F6DD30</accession>
<dbReference type="RefSeq" id="WP_013835543.1">
    <property type="nucleotide sequence ID" value="NC_015581.1"/>
</dbReference>
<dbReference type="Proteomes" id="UP000009232">
    <property type="component" value="Chromosome"/>
</dbReference>
<dbReference type="GO" id="GO:0005886">
    <property type="term" value="C:plasma membrane"/>
    <property type="evidence" value="ECO:0007669"/>
    <property type="project" value="UniProtKB-SubCell"/>
</dbReference>
<dbReference type="Gene3D" id="1.10.40.60">
    <property type="entry name" value="EpsJ-like"/>
    <property type="match status" value="2"/>
</dbReference>
<protein>
    <recommendedName>
        <fullName evidence="10">Type II secretion system protein K</fullName>
    </recommendedName>
</protein>
<evidence type="ECO:0000256" key="2">
    <source>
        <dbReference type="ARBA" id="ARBA00007246"/>
    </source>
</evidence>
<dbReference type="InterPro" id="IPR049179">
    <property type="entry name" value="T2SSK_SAM-like_2nd"/>
</dbReference>
<dbReference type="PANTHER" id="PTHR38831">
    <property type="entry name" value="TYPE II SECRETION SYSTEM PROTEIN K"/>
    <property type="match status" value="1"/>
</dbReference>